<evidence type="ECO:0000256" key="1">
    <source>
        <dbReference type="ARBA" id="ARBA00022737"/>
    </source>
</evidence>
<dbReference type="EMBL" id="AP024483">
    <property type="protein sequence ID" value="BCS83549.1"/>
    <property type="molecule type" value="Genomic_DNA"/>
</dbReference>
<name>A0ABN6EFU5_9VIRU</name>
<dbReference type="Proteomes" id="UP001321479">
    <property type="component" value="Segment"/>
</dbReference>
<keyword evidence="4" id="KW-1185">Reference proteome</keyword>
<dbReference type="RefSeq" id="YP_010842157.1">
    <property type="nucleotide sequence ID" value="NC_079139.1"/>
</dbReference>
<accession>A0ABN6EFU5</accession>
<dbReference type="GeneID" id="80558754"/>
<proteinExistence type="predicted"/>
<dbReference type="InterPro" id="IPR036770">
    <property type="entry name" value="Ankyrin_rpt-contain_sf"/>
</dbReference>
<dbReference type="PANTHER" id="PTHR24188">
    <property type="entry name" value="ANKYRIN REPEAT PROTEIN"/>
    <property type="match status" value="1"/>
</dbReference>
<dbReference type="PROSITE" id="PS50088">
    <property type="entry name" value="ANK_REPEAT"/>
    <property type="match status" value="1"/>
</dbReference>
<evidence type="ECO:0000313" key="3">
    <source>
        <dbReference type="EMBL" id="BCS83549.1"/>
    </source>
</evidence>
<evidence type="ECO:0000313" key="4">
    <source>
        <dbReference type="Proteomes" id="UP001321479"/>
    </source>
</evidence>
<organism evidence="3 4">
    <name type="scientific">Cotonvirus japonicus</name>
    <dbReference type="NCBI Taxonomy" id="2811091"/>
    <lineage>
        <taxon>Viruses</taxon>
        <taxon>Varidnaviria</taxon>
        <taxon>Bamfordvirae</taxon>
        <taxon>Nucleocytoviricota</taxon>
        <taxon>Megaviricetes</taxon>
        <taxon>Imitervirales</taxon>
        <taxon>Mimiviridae</taxon>
        <taxon>Megamimivirinae</taxon>
        <taxon>Cotonvirus</taxon>
        <taxon>Cotonvirus japonicum</taxon>
    </lineage>
</organism>
<dbReference type="InterPro" id="IPR002110">
    <property type="entry name" value="Ankyrin_rpt"/>
</dbReference>
<sequence length="274" mass="31720">MTIKFIIDLINNMSDNQKLYLKVLNETKKHYDLEYVKGLNKLDKPFEYEGSCVKGGLYFSDIHNIVGFIRGGHSICIVHLPTNDPEFVMVKDPDTGFTKWRANKFILDKEYYLSDVSTYEFLISQGMDITQYNNLLFRYACEKGYLNVVKFLIAKGSNIQDYDNEAIQLASRNGHFNVVTFLVKNKANVTANNNYAIQMACKYGHHKIAKFLISQGANPMANRYYPIEIATQNHDIEMVKLLLTIDKTMVYKSMALDIAMNLDYWELFLILMLY</sequence>
<keyword evidence="1" id="KW-0677">Repeat</keyword>
<keyword evidence="2" id="KW-0040">ANK repeat</keyword>
<dbReference type="Pfam" id="PF12796">
    <property type="entry name" value="Ank_2"/>
    <property type="match status" value="1"/>
</dbReference>
<dbReference type="SUPFAM" id="SSF48403">
    <property type="entry name" value="Ankyrin repeat"/>
    <property type="match status" value="1"/>
</dbReference>
<dbReference type="Gene3D" id="1.25.40.20">
    <property type="entry name" value="Ankyrin repeat-containing domain"/>
    <property type="match status" value="1"/>
</dbReference>
<dbReference type="SMART" id="SM00248">
    <property type="entry name" value="ANK"/>
    <property type="match status" value="4"/>
</dbReference>
<reference evidence="3 4" key="1">
    <citation type="submission" date="2021-02" db="EMBL/GenBank/DDBJ databases">
        <title>Cotonvirus japonicus, which uses Golgi apparatus of host cells for its virion factory, phylogenetically links tailed tupanvirus and icosahedral mimivirus.</title>
        <authorList>
            <person name="Takahashi H."/>
            <person name="Fukaya S."/>
            <person name="Song C."/>
            <person name="Murata K."/>
            <person name="Takemura M."/>
        </authorList>
    </citation>
    <scope>NUCLEOTIDE SEQUENCE [LARGE SCALE GENOMIC DNA]</scope>
</reference>
<evidence type="ECO:0000256" key="2">
    <source>
        <dbReference type="ARBA" id="ARBA00023043"/>
    </source>
</evidence>
<dbReference type="PANTHER" id="PTHR24188:SF29">
    <property type="entry name" value="GH09064P"/>
    <property type="match status" value="1"/>
</dbReference>
<protein>
    <submittedName>
        <fullName evidence="3">Ankyrin repeat protein</fullName>
    </submittedName>
</protein>